<reference evidence="1" key="1">
    <citation type="submission" date="2019-10" db="EMBL/GenBank/DDBJ databases">
        <authorList>
            <consortium name="DOE Joint Genome Institute"/>
            <person name="Kuo A."/>
            <person name="Miyauchi S."/>
            <person name="Kiss E."/>
            <person name="Drula E."/>
            <person name="Kohler A."/>
            <person name="Sanchez-Garcia M."/>
            <person name="Andreopoulos B."/>
            <person name="Barry K.W."/>
            <person name="Bonito G."/>
            <person name="Buee M."/>
            <person name="Carver A."/>
            <person name="Chen C."/>
            <person name="Cichocki N."/>
            <person name="Clum A."/>
            <person name="Culley D."/>
            <person name="Crous P.W."/>
            <person name="Fauchery L."/>
            <person name="Girlanda M."/>
            <person name="Hayes R."/>
            <person name="Keri Z."/>
            <person name="LaButti K."/>
            <person name="Lipzen A."/>
            <person name="Lombard V."/>
            <person name="Magnuson J."/>
            <person name="Maillard F."/>
            <person name="Morin E."/>
            <person name="Murat C."/>
            <person name="Nolan M."/>
            <person name="Ohm R."/>
            <person name="Pangilinan J."/>
            <person name="Pereira M."/>
            <person name="Perotto S."/>
            <person name="Peter M."/>
            <person name="Riley R."/>
            <person name="Sitrit Y."/>
            <person name="Stielow B."/>
            <person name="Szollosi G."/>
            <person name="Zifcakova L."/>
            <person name="Stursova M."/>
            <person name="Spatafora J.W."/>
            <person name="Tedersoo L."/>
            <person name="Vaario L.-M."/>
            <person name="Yamada A."/>
            <person name="Yan M."/>
            <person name="Wang P."/>
            <person name="Xu J."/>
            <person name="Bruns T."/>
            <person name="Baldrian P."/>
            <person name="Vilgalys R."/>
            <person name="Henrissat B."/>
            <person name="Grigoriev I.V."/>
            <person name="Hibbett D."/>
            <person name="Nagy L.G."/>
            <person name="Martin F.M."/>
        </authorList>
    </citation>
    <scope>NUCLEOTIDE SEQUENCE</scope>
    <source>
        <strain evidence="1">Prilba</strain>
    </source>
</reference>
<organism evidence="1 2">
    <name type="scientific">Russula ochroleuca</name>
    <dbReference type="NCBI Taxonomy" id="152965"/>
    <lineage>
        <taxon>Eukaryota</taxon>
        <taxon>Fungi</taxon>
        <taxon>Dikarya</taxon>
        <taxon>Basidiomycota</taxon>
        <taxon>Agaricomycotina</taxon>
        <taxon>Agaricomycetes</taxon>
        <taxon>Russulales</taxon>
        <taxon>Russulaceae</taxon>
        <taxon>Russula</taxon>
    </lineage>
</organism>
<evidence type="ECO:0000313" key="1">
    <source>
        <dbReference type="EMBL" id="KAF8470903.1"/>
    </source>
</evidence>
<proteinExistence type="predicted"/>
<evidence type="ECO:0000313" key="2">
    <source>
        <dbReference type="Proteomes" id="UP000759537"/>
    </source>
</evidence>
<dbReference type="OrthoDB" id="3249930at2759"/>
<keyword evidence="2" id="KW-1185">Reference proteome</keyword>
<name>A0A9P5JXM8_9AGAM</name>
<dbReference type="AlphaFoldDB" id="A0A9P5JXM8"/>
<protein>
    <submittedName>
        <fullName evidence="1">Uncharacterized protein</fullName>
    </submittedName>
</protein>
<dbReference type="EMBL" id="WHVB01000024">
    <property type="protein sequence ID" value="KAF8470903.1"/>
    <property type="molecule type" value="Genomic_DNA"/>
</dbReference>
<reference evidence="1" key="2">
    <citation type="journal article" date="2020" name="Nat. Commun.">
        <title>Large-scale genome sequencing of mycorrhizal fungi provides insights into the early evolution of symbiotic traits.</title>
        <authorList>
            <person name="Miyauchi S."/>
            <person name="Kiss E."/>
            <person name="Kuo A."/>
            <person name="Drula E."/>
            <person name="Kohler A."/>
            <person name="Sanchez-Garcia M."/>
            <person name="Morin E."/>
            <person name="Andreopoulos B."/>
            <person name="Barry K.W."/>
            <person name="Bonito G."/>
            <person name="Buee M."/>
            <person name="Carver A."/>
            <person name="Chen C."/>
            <person name="Cichocki N."/>
            <person name="Clum A."/>
            <person name="Culley D."/>
            <person name="Crous P.W."/>
            <person name="Fauchery L."/>
            <person name="Girlanda M."/>
            <person name="Hayes R.D."/>
            <person name="Keri Z."/>
            <person name="LaButti K."/>
            <person name="Lipzen A."/>
            <person name="Lombard V."/>
            <person name="Magnuson J."/>
            <person name="Maillard F."/>
            <person name="Murat C."/>
            <person name="Nolan M."/>
            <person name="Ohm R.A."/>
            <person name="Pangilinan J."/>
            <person name="Pereira M.F."/>
            <person name="Perotto S."/>
            <person name="Peter M."/>
            <person name="Pfister S."/>
            <person name="Riley R."/>
            <person name="Sitrit Y."/>
            <person name="Stielow J.B."/>
            <person name="Szollosi G."/>
            <person name="Zifcakova L."/>
            <person name="Stursova M."/>
            <person name="Spatafora J.W."/>
            <person name="Tedersoo L."/>
            <person name="Vaario L.M."/>
            <person name="Yamada A."/>
            <person name="Yan M."/>
            <person name="Wang P."/>
            <person name="Xu J."/>
            <person name="Bruns T."/>
            <person name="Baldrian P."/>
            <person name="Vilgalys R."/>
            <person name="Dunand C."/>
            <person name="Henrissat B."/>
            <person name="Grigoriev I.V."/>
            <person name="Hibbett D."/>
            <person name="Nagy L.G."/>
            <person name="Martin F.M."/>
        </authorList>
    </citation>
    <scope>NUCLEOTIDE SEQUENCE</scope>
    <source>
        <strain evidence="1">Prilba</strain>
    </source>
</reference>
<gene>
    <name evidence="1" type="ORF">DFH94DRAFT_769957</name>
</gene>
<accession>A0A9P5JXM8</accession>
<comment type="caution">
    <text evidence="1">The sequence shown here is derived from an EMBL/GenBank/DDBJ whole genome shotgun (WGS) entry which is preliminary data.</text>
</comment>
<dbReference type="Proteomes" id="UP000759537">
    <property type="component" value="Unassembled WGS sequence"/>
</dbReference>
<sequence length="95" mass="10975">MVMIFSIPLSIALLIALVISWLNDSEISFLWLRVQERAKMTRMELRERLFGHLLSEDDVRSGLIVTGPSITPWRYPIVNFILAQLRAPPRNESQP</sequence>